<dbReference type="InterPro" id="IPR036322">
    <property type="entry name" value="WD40_repeat_dom_sf"/>
</dbReference>
<feature type="region of interest" description="Disordered" evidence="4">
    <location>
        <begin position="551"/>
        <end position="593"/>
    </location>
</feature>
<feature type="compositionally biased region" description="Low complexity" evidence="4">
    <location>
        <begin position="788"/>
        <end position="800"/>
    </location>
</feature>
<dbReference type="GO" id="GO:1990757">
    <property type="term" value="F:ubiquitin ligase activator activity"/>
    <property type="evidence" value="ECO:0007669"/>
    <property type="project" value="TreeGrafter"/>
</dbReference>
<evidence type="ECO:0008006" key="7">
    <source>
        <dbReference type="Google" id="ProtNLM"/>
    </source>
</evidence>
<evidence type="ECO:0000313" key="5">
    <source>
        <dbReference type="EMBL" id="KAJ9614738.1"/>
    </source>
</evidence>
<comment type="caution">
    <text evidence="5">The sequence shown here is derived from an EMBL/GenBank/DDBJ whole genome shotgun (WGS) entry which is preliminary data.</text>
</comment>
<keyword evidence="6" id="KW-1185">Reference proteome</keyword>
<evidence type="ECO:0000256" key="1">
    <source>
        <dbReference type="ARBA" id="ARBA00022574"/>
    </source>
</evidence>
<dbReference type="Proteomes" id="UP001172681">
    <property type="component" value="Unassembled WGS sequence"/>
</dbReference>
<organism evidence="5 6">
    <name type="scientific">Knufia peltigerae</name>
    <dbReference type="NCBI Taxonomy" id="1002370"/>
    <lineage>
        <taxon>Eukaryota</taxon>
        <taxon>Fungi</taxon>
        <taxon>Dikarya</taxon>
        <taxon>Ascomycota</taxon>
        <taxon>Pezizomycotina</taxon>
        <taxon>Eurotiomycetes</taxon>
        <taxon>Chaetothyriomycetidae</taxon>
        <taxon>Chaetothyriales</taxon>
        <taxon>Trichomeriaceae</taxon>
        <taxon>Knufia</taxon>
    </lineage>
</organism>
<feature type="repeat" description="WD" evidence="3">
    <location>
        <begin position="460"/>
        <end position="492"/>
    </location>
</feature>
<dbReference type="GO" id="GO:1905786">
    <property type="term" value="P:positive regulation of anaphase-promoting complex-dependent catabolic process"/>
    <property type="evidence" value="ECO:0007669"/>
    <property type="project" value="TreeGrafter"/>
</dbReference>
<dbReference type="InterPro" id="IPR001680">
    <property type="entry name" value="WD40_rpt"/>
</dbReference>
<sequence>MGDQQHDGASHSQTGIVAAELDEAQDRGRPLLRDLQQHQSTSILPSEDHPSRTRARHGRSSSAGTPIRAQSRFTSPDRFIPQRPLHVDKRSSYQTAKSYTLVQGQERDERRRDELIDPFRSASETRSESLARQRQGYNAYNLRPPRYTPSFVRNADVSSMHPDGQGGFAPLRRVSGGFWTVGGQMTIHLGQLQGVTSATGGLIASGTTAPLHPASFLNQDTSDDQTAGHERRLALALDIDQRGRILPQTSPSRENTPNLAQKPHRFEWRDNSWTRHATGPFLALNSAERRQSPSAKFLPSVPFRVLDAPHMKDDYYCNVLAYSHTCHTLAVALEQKVFLWNEQYGVRHPPLAPTRNTNFVISLAFSSETGGKAILAVARNGGTVTLWSLLEARPRFEAPHSYAATCLAWRPTVTHRVSVDSDEVVPCEDLLVGDDSGNIYYYSLEWPEHASGSMSLLAKVDAHTQNVCGLAWSPDGELFVSGGNDNQAFLYDPKIIIETQNDMDSTSIAVETPPLPATPISRSVSITSGLLTPPESAGRRSPRENMIADVIAGPSGHTGIRGPETPPPSPTRRGRSPGRLRAPNGQWSMSQDTPLRNGLPPVRNGLADPCVPGLVDVHVYSFYHSAAVKAIAFAPWQPSLLATGGGSNDRQIHFFHTGSGVTLALINVFSQVTSLVWSTTRREVAATFGYSQPEHEIRIAVFSWPSCECVVSIPWERKQDGELPRALWAIPYPGGPNDATSSRRRDNSSDGSSTWETVQERERQRRIATAMTPRRRGSPAPGLDAVPRTNRSTTTSTSWSRPRDTGRRDLRGEGEPWASRTEEEGSLIIACCDSTVKFFEVWAGKSKGKGRGLGNRDRVLGGSRVLEGWCERVGVDEIDSGEVIR</sequence>
<dbReference type="InterPro" id="IPR015943">
    <property type="entry name" value="WD40/YVTN_repeat-like_dom_sf"/>
</dbReference>
<feature type="region of interest" description="Disordered" evidence="4">
    <location>
        <begin position="1"/>
        <end position="114"/>
    </location>
</feature>
<dbReference type="GO" id="GO:0005680">
    <property type="term" value="C:anaphase-promoting complex"/>
    <property type="evidence" value="ECO:0007669"/>
    <property type="project" value="TreeGrafter"/>
</dbReference>
<dbReference type="PANTHER" id="PTHR19918">
    <property type="entry name" value="CELL DIVISION CYCLE 20 CDC20 FIZZY -RELATED"/>
    <property type="match status" value="1"/>
</dbReference>
<dbReference type="Pfam" id="PF00400">
    <property type="entry name" value="WD40"/>
    <property type="match status" value="1"/>
</dbReference>
<gene>
    <name evidence="5" type="ORF">H2204_014474</name>
</gene>
<evidence type="ECO:0000256" key="2">
    <source>
        <dbReference type="ARBA" id="ARBA00022737"/>
    </source>
</evidence>
<feature type="compositionally biased region" description="Polar residues" evidence="4">
    <location>
        <begin position="92"/>
        <end position="103"/>
    </location>
</feature>
<name>A0AA39CNG1_9EURO</name>
<dbReference type="EMBL" id="JAPDRN010000186">
    <property type="protein sequence ID" value="KAJ9614738.1"/>
    <property type="molecule type" value="Genomic_DNA"/>
</dbReference>
<feature type="compositionally biased region" description="Basic and acidic residues" evidence="4">
    <location>
        <begin position="105"/>
        <end position="114"/>
    </location>
</feature>
<dbReference type="Gene3D" id="2.130.10.10">
    <property type="entry name" value="YVTN repeat-like/Quinoprotein amine dehydrogenase"/>
    <property type="match status" value="2"/>
</dbReference>
<feature type="compositionally biased region" description="Basic and acidic residues" evidence="4">
    <location>
        <begin position="24"/>
        <end position="36"/>
    </location>
</feature>
<keyword evidence="2" id="KW-0677">Repeat</keyword>
<dbReference type="PANTHER" id="PTHR19918:SF5">
    <property type="entry name" value="MEIOSIS-SPECIFIC APC_C ACTIVATOR PROTEIN AMA1"/>
    <property type="match status" value="1"/>
</dbReference>
<evidence type="ECO:0000256" key="4">
    <source>
        <dbReference type="SAM" id="MobiDB-lite"/>
    </source>
</evidence>
<dbReference type="GO" id="GO:0010997">
    <property type="term" value="F:anaphase-promoting complex binding"/>
    <property type="evidence" value="ECO:0007669"/>
    <property type="project" value="InterPro"/>
</dbReference>
<dbReference type="GO" id="GO:0031145">
    <property type="term" value="P:anaphase-promoting complex-dependent catabolic process"/>
    <property type="evidence" value="ECO:0007669"/>
    <property type="project" value="TreeGrafter"/>
</dbReference>
<dbReference type="AlphaFoldDB" id="A0AA39CNG1"/>
<dbReference type="SMART" id="SM00320">
    <property type="entry name" value="WD40"/>
    <property type="match status" value="5"/>
</dbReference>
<dbReference type="PROSITE" id="PS50082">
    <property type="entry name" value="WD_REPEATS_2"/>
    <property type="match status" value="1"/>
</dbReference>
<accession>A0AA39CNG1</accession>
<dbReference type="SUPFAM" id="SSF50978">
    <property type="entry name" value="WD40 repeat-like"/>
    <property type="match status" value="1"/>
</dbReference>
<dbReference type="PROSITE" id="PS50294">
    <property type="entry name" value="WD_REPEATS_REGION"/>
    <property type="match status" value="1"/>
</dbReference>
<feature type="compositionally biased region" description="Basic and acidic residues" evidence="4">
    <location>
        <begin position="801"/>
        <end position="814"/>
    </location>
</feature>
<feature type="region of interest" description="Disordered" evidence="4">
    <location>
        <begin position="729"/>
        <end position="819"/>
    </location>
</feature>
<keyword evidence="1 3" id="KW-0853">WD repeat</keyword>
<protein>
    <recommendedName>
        <fullName evidence="7">WD40 repeat-like protein</fullName>
    </recommendedName>
</protein>
<evidence type="ECO:0000313" key="6">
    <source>
        <dbReference type="Proteomes" id="UP001172681"/>
    </source>
</evidence>
<dbReference type="InterPro" id="IPR033010">
    <property type="entry name" value="Cdc20/Fizzy"/>
</dbReference>
<reference evidence="5" key="1">
    <citation type="submission" date="2022-10" db="EMBL/GenBank/DDBJ databases">
        <title>Culturing micro-colonial fungi from biological soil crusts in the Mojave desert and describing Neophaeococcomyces mojavensis, and introducing the new genera and species Taxawa tesnikishii.</title>
        <authorList>
            <person name="Kurbessoian T."/>
            <person name="Stajich J.E."/>
        </authorList>
    </citation>
    <scope>NUCLEOTIDE SEQUENCE</scope>
    <source>
        <strain evidence="5">TK_35</strain>
    </source>
</reference>
<proteinExistence type="predicted"/>
<evidence type="ECO:0000256" key="3">
    <source>
        <dbReference type="PROSITE-ProRule" id="PRU00221"/>
    </source>
</evidence>